<feature type="transmembrane region" description="Helical" evidence="2">
    <location>
        <begin position="647"/>
        <end position="670"/>
    </location>
</feature>
<feature type="transmembrane region" description="Helical" evidence="2">
    <location>
        <begin position="247"/>
        <end position="267"/>
    </location>
</feature>
<dbReference type="RefSeq" id="WP_101396284.1">
    <property type="nucleotide sequence ID" value="NZ_PJNE01000001.1"/>
</dbReference>
<name>A0A2N3YM53_9MICO</name>
<feature type="transmembrane region" description="Helical" evidence="2">
    <location>
        <begin position="46"/>
        <end position="64"/>
    </location>
</feature>
<proteinExistence type="predicted"/>
<dbReference type="InterPro" id="IPR038765">
    <property type="entry name" value="Papain-like_cys_pep_sf"/>
</dbReference>
<evidence type="ECO:0000256" key="1">
    <source>
        <dbReference type="SAM" id="MobiDB-lite"/>
    </source>
</evidence>
<dbReference type="Proteomes" id="UP000233781">
    <property type="component" value="Unassembled WGS sequence"/>
</dbReference>
<sequence length="844" mass="89283">MTASTPDQPAAPSLAAALRGGDKPRRRRRDPEAPARWRTAVPDRDTLVDLGFAAVLCAIALVGMRTGFLGAEWVVAAGAGLVLGLLVGHLGAAFRWMALTTFLVLAAVYFLLGGPFAVRDSLLGGVVPTPQTFVDLATWAVTGWKKWLTLLPPVDARGPVLALPWLAGLLGGALTLGFARRWANVPLTAVAPLLLLAASIALGTEETAARFVQGVGFAAALVAWLVVRSQRNRPPIQNGAGQQARLLTGAGLAAVALLAGAVAGPALPGFDGAERREVVRARLVPPLDVSQFASPLPGFRRYTEPNDAKLYDEVVLRVQGLPPGQLVRFATLDRYDGLVWGAADRDADGLPFQQVGSRIAATGGGRHVDVDVTVPDGGYRGNWLPTVGAPTSIEFSGPRAEELADALWLNTGTDTAVVPAGLLGGESYRMGALVPPMPATTLPEDLDVATGASPGVDADFLDARIDAWTSRADGGAWSKLRAFATAMRTEGTYTDGGTPNSYEKVYLPGHAISRLTRFVGSSKLAGNDEQYAATLALVGQRLGIPSRVVMGAAPEANGDVRGKDVHAWVEVRLDDGSWYALTQQTFVPSRDKAPSEQQLKTEEQKVGAQVPPPAGVSPPSVLQGPDQAQNATDVTKRRKNPFDVTAWPLWLQVLAGLVLLALLVAFYVLALRRLKGRRRRAHAMTGPVPTRAAWVWRDLVAEAHSLGVAVPRGVTRREQAADIDAAVAASLAARTPAEGAQPPPVPPVATGRPGVAASEVAAMVDAVVFGPGEGDPERTAALHIESEAARATMRAGVGRWTRLRSDADPRPYLVRAETRGRRGRWWRRLRLPAPARRGAGPRTA</sequence>
<reference evidence="5 6" key="1">
    <citation type="submission" date="2017-12" db="EMBL/GenBank/DDBJ databases">
        <title>Sequencing the genomes of 1000 Actinobacteria strains.</title>
        <authorList>
            <person name="Klenk H.-P."/>
        </authorList>
    </citation>
    <scope>NUCLEOTIDE SEQUENCE [LARGE SCALE GENOMIC DNA]</scope>
    <source>
        <strain evidence="5 6">DSM 12806</strain>
    </source>
</reference>
<dbReference type="Pfam" id="PF01841">
    <property type="entry name" value="Transglut_core"/>
    <property type="match status" value="1"/>
</dbReference>
<evidence type="ECO:0000259" key="3">
    <source>
        <dbReference type="Pfam" id="PF01841"/>
    </source>
</evidence>
<evidence type="ECO:0000313" key="6">
    <source>
        <dbReference type="Proteomes" id="UP000233781"/>
    </source>
</evidence>
<feature type="domain" description="Protein-glutamine gamma-glutamyltransferase TgpA N-terminal" evidence="4">
    <location>
        <begin position="56"/>
        <end position="436"/>
    </location>
</feature>
<keyword evidence="2" id="KW-0472">Membrane</keyword>
<dbReference type="InterPro" id="IPR021878">
    <property type="entry name" value="TgpA_N"/>
</dbReference>
<dbReference type="OrthoDB" id="3651060at2"/>
<evidence type="ECO:0000259" key="4">
    <source>
        <dbReference type="Pfam" id="PF11992"/>
    </source>
</evidence>
<feature type="region of interest" description="Disordered" evidence="1">
    <location>
        <begin position="1"/>
        <end position="35"/>
    </location>
</feature>
<gene>
    <name evidence="5" type="ORF">ATL31_2784</name>
</gene>
<dbReference type="Pfam" id="PF11992">
    <property type="entry name" value="TgpA_N"/>
    <property type="match status" value="1"/>
</dbReference>
<feature type="compositionally biased region" description="Basic and acidic residues" evidence="1">
    <location>
        <begin position="589"/>
        <end position="605"/>
    </location>
</feature>
<keyword evidence="2" id="KW-0812">Transmembrane</keyword>
<feature type="transmembrane region" description="Helical" evidence="2">
    <location>
        <begin position="97"/>
        <end position="118"/>
    </location>
</feature>
<organism evidence="5 6">
    <name type="scientific">Phycicoccus duodecadis</name>
    <dbReference type="NCBI Taxonomy" id="173053"/>
    <lineage>
        <taxon>Bacteria</taxon>
        <taxon>Bacillati</taxon>
        <taxon>Actinomycetota</taxon>
        <taxon>Actinomycetes</taxon>
        <taxon>Micrococcales</taxon>
        <taxon>Intrasporangiaceae</taxon>
        <taxon>Phycicoccus</taxon>
    </lineage>
</organism>
<dbReference type="Gene3D" id="3.10.620.30">
    <property type="match status" value="1"/>
</dbReference>
<evidence type="ECO:0000256" key="2">
    <source>
        <dbReference type="SAM" id="Phobius"/>
    </source>
</evidence>
<comment type="caution">
    <text evidence="5">The sequence shown here is derived from an EMBL/GenBank/DDBJ whole genome shotgun (WGS) entry which is preliminary data.</text>
</comment>
<dbReference type="InterPro" id="IPR002931">
    <property type="entry name" value="Transglutaminase-like"/>
</dbReference>
<feature type="transmembrane region" description="Helical" evidence="2">
    <location>
        <begin position="208"/>
        <end position="227"/>
    </location>
</feature>
<keyword evidence="6" id="KW-1185">Reference proteome</keyword>
<dbReference type="EMBL" id="PJNE01000001">
    <property type="protein sequence ID" value="PKW27933.1"/>
    <property type="molecule type" value="Genomic_DNA"/>
</dbReference>
<feature type="domain" description="Transglutaminase-like" evidence="3">
    <location>
        <begin position="478"/>
        <end position="581"/>
    </location>
</feature>
<feature type="region of interest" description="Disordered" evidence="1">
    <location>
        <begin position="589"/>
        <end position="634"/>
    </location>
</feature>
<dbReference type="AlphaFoldDB" id="A0A2N3YM53"/>
<feature type="transmembrane region" description="Helical" evidence="2">
    <location>
        <begin position="160"/>
        <end position="178"/>
    </location>
</feature>
<keyword evidence="2" id="KW-1133">Transmembrane helix</keyword>
<feature type="transmembrane region" description="Helical" evidence="2">
    <location>
        <begin position="185"/>
        <end position="202"/>
    </location>
</feature>
<dbReference type="PANTHER" id="PTHR42736:SF1">
    <property type="entry name" value="PROTEIN-GLUTAMINE GAMMA-GLUTAMYLTRANSFERASE"/>
    <property type="match status" value="1"/>
</dbReference>
<dbReference type="PANTHER" id="PTHR42736">
    <property type="entry name" value="PROTEIN-GLUTAMINE GAMMA-GLUTAMYLTRANSFERASE"/>
    <property type="match status" value="1"/>
</dbReference>
<dbReference type="InterPro" id="IPR052901">
    <property type="entry name" value="Bact_TGase-like"/>
</dbReference>
<dbReference type="SUPFAM" id="SSF54001">
    <property type="entry name" value="Cysteine proteinases"/>
    <property type="match status" value="1"/>
</dbReference>
<feature type="transmembrane region" description="Helical" evidence="2">
    <location>
        <begin position="70"/>
        <end position="90"/>
    </location>
</feature>
<protein>
    <submittedName>
        <fullName evidence="5">Transglutaminase superfamily protein</fullName>
    </submittedName>
</protein>
<evidence type="ECO:0000313" key="5">
    <source>
        <dbReference type="EMBL" id="PKW27933.1"/>
    </source>
</evidence>
<accession>A0A2N3YM53</accession>